<dbReference type="Proteomes" id="UP000244855">
    <property type="component" value="Unassembled WGS sequence"/>
</dbReference>
<feature type="domain" description="Zn(2)-C6 fungal-type" evidence="7">
    <location>
        <begin position="31"/>
        <end position="61"/>
    </location>
</feature>
<evidence type="ECO:0000256" key="1">
    <source>
        <dbReference type="ARBA" id="ARBA00022723"/>
    </source>
</evidence>
<keyword evidence="2" id="KW-0862">Zinc</keyword>
<dbReference type="OrthoDB" id="5423818at2759"/>
<keyword evidence="9" id="KW-1185">Reference proteome</keyword>
<dbReference type="PANTHER" id="PTHR47660:SF3">
    <property type="entry name" value="FINGER DOMAIN PROTEIN, PUTATIVE (AFU_ORTHOLOGUE AFUA_4G03310)-RELATED"/>
    <property type="match status" value="1"/>
</dbReference>
<dbReference type="InterPro" id="IPR001138">
    <property type="entry name" value="Zn2Cys6_DnaBD"/>
</dbReference>
<dbReference type="Pfam" id="PF00172">
    <property type="entry name" value="Zn_clus"/>
    <property type="match status" value="1"/>
</dbReference>
<dbReference type="Gene3D" id="4.10.240.10">
    <property type="entry name" value="Zn(2)-C6 fungal-type DNA-binding domain"/>
    <property type="match status" value="1"/>
</dbReference>
<sequence length="473" mass="53093">MLTKSIRIGDLLMRHRRRCQSPTNPPTRRKACNACVQAKTKCCYSQPTCSRCAKRGQPCVYLTNPRASSADHGSELFEASDETGADTPAREPQPLQLPWDSPLSSWPMEVFGVITATATSQSFLSPSVITDLHSRSTSEMLLSTSSWNIPLSMSVTHSNSENATQFPSPTSSPSSSLDLVRLLGEYPNLLLKDKTTSPFLHPNLYSDDADMASLPLTSMAVCCGGSVNAKESVRFVRRVMDAERQRLIEAFPSYQCIQQWDALHAMLLYEVLELRESRTNELEAWKHRSKVRGLRSPFLLKMTQCYAKSYPQISNSDIRVFSNPNSAPTSTTSSPWGRWEITETARRTVFFANIVNFYINHNNATGKQLPYYEPLDDDLILGMPLPCSHAAWIARDESEWVAAMQTPPSLPALHHISQNSPEWDIIPDFTLKTILSKYTKDYIQSEFGRVAGFNDSDKLRAFIILCATEQFSL</sequence>
<evidence type="ECO:0000256" key="5">
    <source>
        <dbReference type="ARBA" id="ARBA00023242"/>
    </source>
</evidence>
<evidence type="ECO:0000256" key="4">
    <source>
        <dbReference type="ARBA" id="ARBA00023163"/>
    </source>
</evidence>
<accession>A0A2V1D346</accession>
<keyword evidence="5" id="KW-0539">Nucleus</keyword>
<name>A0A2V1D346_9PLEO</name>
<dbReference type="InterPro" id="IPR036864">
    <property type="entry name" value="Zn2-C6_fun-type_DNA-bd_sf"/>
</dbReference>
<dbReference type="PRINTS" id="PR00755">
    <property type="entry name" value="AFLATOXINBRP"/>
</dbReference>
<evidence type="ECO:0000313" key="8">
    <source>
        <dbReference type="EMBL" id="PVH92467.1"/>
    </source>
</evidence>
<dbReference type="GO" id="GO:0008270">
    <property type="term" value="F:zinc ion binding"/>
    <property type="evidence" value="ECO:0007669"/>
    <property type="project" value="InterPro"/>
</dbReference>
<evidence type="ECO:0000256" key="3">
    <source>
        <dbReference type="ARBA" id="ARBA00023015"/>
    </source>
</evidence>
<evidence type="ECO:0000256" key="2">
    <source>
        <dbReference type="ARBA" id="ARBA00022833"/>
    </source>
</evidence>
<dbReference type="PANTHER" id="PTHR47660">
    <property type="entry name" value="TRANSCRIPTION FACTOR WITH C2H2 AND ZN(2)-CYS(6) DNA BINDING DOMAIN (EUROFUNG)-RELATED-RELATED"/>
    <property type="match status" value="1"/>
</dbReference>
<dbReference type="GO" id="GO:0000981">
    <property type="term" value="F:DNA-binding transcription factor activity, RNA polymerase II-specific"/>
    <property type="evidence" value="ECO:0007669"/>
    <property type="project" value="InterPro"/>
</dbReference>
<evidence type="ECO:0000259" key="7">
    <source>
        <dbReference type="PROSITE" id="PS50048"/>
    </source>
</evidence>
<keyword evidence="1" id="KW-0479">Metal-binding</keyword>
<organism evidence="8 9">
    <name type="scientific">Periconia macrospinosa</name>
    <dbReference type="NCBI Taxonomy" id="97972"/>
    <lineage>
        <taxon>Eukaryota</taxon>
        <taxon>Fungi</taxon>
        <taxon>Dikarya</taxon>
        <taxon>Ascomycota</taxon>
        <taxon>Pezizomycotina</taxon>
        <taxon>Dothideomycetes</taxon>
        <taxon>Pleosporomycetidae</taxon>
        <taxon>Pleosporales</taxon>
        <taxon>Massarineae</taxon>
        <taxon>Periconiaceae</taxon>
        <taxon>Periconia</taxon>
    </lineage>
</organism>
<dbReference type="AlphaFoldDB" id="A0A2V1D346"/>
<evidence type="ECO:0000256" key="6">
    <source>
        <dbReference type="SAM" id="MobiDB-lite"/>
    </source>
</evidence>
<dbReference type="PROSITE" id="PS50048">
    <property type="entry name" value="ZN2_CY6_FUNGAL_2"/>
    <property type="match status" value="1"/>
</dbReference>
<proteinExistence type="predicted"/>
<keyword evidence="3" id="KW-0805">Transcription regulation</keyword>
<dbReference type="EMBL" id="KZ805680">
    <property type="protein sequence ID" value="PVH92467.1"/>
    <property type="molecule type" value="Genomic_DNA"/>
</dbReference>
<dbReference type="CDD" id="cd00067">
    <property type="entry name" value="GAL4"/>
    <property type="match status" value="1"/>
</dbReference>
<evidence type="ECO:0000313" key="9">
    <source>
        <dbReference type="Proteomes" id="UP000244855"/>
    </source>
</evidence>
<dbReference type="SMART" id="SM00066">
    <property type="entry name" value="GAL4"/>
    <property type="match status" value="1"/>
</dbReference>
<gene>
    <name evidence="8" type="ORF">DM02DRAFT_646904</name>
</gene>
<dbReference type="STRING" id="97972.A0A2V1D346"/>
<feature type="region of interest" description="Disordered" evidence="6">
    <location>
        <begin position="67"/>
        <end position="92"/>
    </location>
</feature>
<reference evidence="8 9" key="1">
    <citation type="journal article" date="2018" name="Sci. Rep.">
        <title>Comparative genomics provides insights into the lifestyle and reveals functional heterogeneity of dark septate endophytic fungi.</title>
        <authorList>
            <person name="Knapp D.G."/>
            <person name="Nemeth J.B."/>
            <person name="Barry K."/>
            <person name="Hainaut M."/>
            <person name="Henrissat B."/>
            <person name="Johnson J."/>
            <person name="Kuo A."/>
            <person name="Lim J.H.P."/>
            <person name="Lipzen A."/>
            <person name="Nolan M."/>
            <person name="Ohm R.A."/>
            <person name="Tamas L."/>
            <person name="Grigoriev I.V."/>
            <person name="Spatafora J.W."/>
            <person name="Nagy L.G."/>
            <person name="Kovacs G.M."/>
        </authorList>
    </citation>
    <scope>NUCLEOTIDE SEQUENCE [LARGE SCALE GENOMIC DNA]</scope>
    <source>
        <strain evidence="8 9">DSE2036</strain>
    </source>
</reference>
<dbReference type="SUPFAM" id="SSF57701">
    <property type="entry name" value="Zn2/Cys6 DNA-binding domain"/>
    <property type="match status" value="1"/>
</dbReference>
<keyword evidence="4" id="KW-0804">Transcription</keyword>
<protein>
    <recommendedName>
        <fullName evidence="7">Zn(2)-C6 fungal-type domain-containing protein</fullName>
    </recommendedName>
</protein>